<reference evidence="1" key="1">
    <citation type="journal article" date="2012" name="Nat. Genet.">
        <title>Whole-genome sequence of Schistosoma haematobium.</title>
        <authorList>
            <person name="Young N.D."/>
            <person name="Jex A.R."/>
            <person name="Li B."/>
            <person name="Liu S."/>
            <person name="Yang L."/>
            <person name="Xiong Z."/>
            <person name="Li Y."/>
            <person name="Cantacessi C."/>
            <person name="Hall R.S."/>
            <person name="Xu X."/>
            <person name="Chen F."/>
            <person name="Wu X."/>
            <person name="Zerlotini A."/>
            <person name="Oliveira G."/>
            <person name="Hofmann A."/>
            <person name="Zhang G."/>
            <person name="Fang X."/>
            <person name="Kang Y."/>
            <person name="Campbell B.E."/>
            <person name="Loukas A."/>
            <person name="Ranganathan S."/>
            <person name="Rollinson D."/>
            <person name="Rinaldi G."/>
            <person name="Brindley P.J."/>
            <person name="Yang H."/>
            <person name="Wang J."/>
            <person name="Wang J."/>
            <person name="Gasser R.B."/>
        </authorList>
    </citation>
    <scope>NUCLEOTIDE SEQUENCE</scope>
</reference>
<proteinExistence type="predicted"/>
<reference evidence="1" key="2">
    <citation type="journal article" date="2019" name="Gigascience">
        <title>High-quality Schistosoma haematobium genome achieved by single-molecule and long-range sequencing.</title>
        <authorList>
            <person name="Stroehlein A.J."/>
            <person name="Korhonen P.K."/>
            <person name="Chong T.M."/>
            <person name="Lim Y.L."/>
            <person name="Chan K.G."/>
            <person name="Webster B."/>
            <person name="Rollinson D."/>
            <person name="Brindley P.J."/>
            <person name="Gasser R.B."/>
            <person name="Young N.D."/>
        </authorList>
    </citation>
    <scope>NUCLEOTIDE SEQUENCE</scope>
</reference>
<dbReference type="CTD" id="24595696"/>
<gene>
    <name evidence="1" type="ORF">MS3_00007778</name>
</gene>
<keyword evidence="2" id="KW-1185">Reference proteome</keyword>
<dbReference type="GeneID" id="24595696"/>
<name>A0A922LGC5_SCHHA</name>
<evidence type="ECO:0000313" key="2">
    <source>
        <dbReference type="Proteomes" id="UP000471633"/>
    </source>
</evidence>
<sequence length="2167" mass="243144">MSIQNRGKYRCHHSYISLGKVFTRLIGSVKMSDVTMIPLTSEEIIGQLTLVKSMNPFILCRKLKFTLEHNSSGLPIYLDSSTGVLRASQSLWQKQKDKTLLLSVTVKSIDHDKFSDSASVIISWKDEYVSGNHNSKTGYDERDRVPEKVEKQMPKLKIATRSFIRSHPIELELTREDIKPTENVCHGQAWSITAKIIFPPGNHNVHIELLAPRYVNDLCGYVKYFGVSFIGHHIKIGKINLTKLNHLGTTPDDSEQLQQIILEFENVEVEKAMSPIPDPFSVYLKFAMIMLETVSLPVDAKLKAVILLGTKDLVLIGLLRMIYSKTCPTLPIELNISSYPKKMVPTDITIVTADVFLPILNENYTFSVYSVGQSATIASLNLEKGEGFNKYEAKSMMKTTQEEVLSDSIITKRIDMFVEELHGLLYHASRESKTVKLVVYIQILNKPSTRVIIGFRVHASNRKVIYEECNIPIVANSNDKGKLKLKQKNFPSNSMQTYSLKLKFNKFILGEICYATITDIGTGIRQRIIGMRLHTSYSTHGINKLRSEATVYLGLVENPTDDTTKHYITLNVKIKPHQEKSFPNVFTTQLITDFILSSGQKETSSLSFKVTKSKPQVIPSHKRPIAVLTVLNPITNVRTKNYYTTVNVGRIELPSVYIQSFGNYTNEERSMTIKYVIQINEIEDIILSLDILFSGEKITKEITLSPTTNTPQSGLSLNEQPSGLLQSLLISRADNYLHPDSFSIIMASVVISPSARQQCSMKIETSKVQNEVNFIDPKILDTGLAITSHKFQFNVSNSIVYIGIGNQQFEDNQQANGAVTKNEPTSINIMIPLNITSTVSNSIDLKLVLFGEKQNYEFPFMFNIGPLQTMPPTALLSITYEIDAINIDKQPDRTDTPLTPGEIGRIYNRISLNLPKCEEYQISFSTLPNSPWPVDIIDILILDVSNYIWISDLSDYQVIKYSRPGSLTTDLASVKLMICAPAGFGNEVRVDVLIRPWIRNNNEKLKSQQSVTIIGNVKINRISSEFNLTPCIFNVSSEKSMKQYIPENNKPLNAKQILIVSANTTDNLSPGVGETTKFTFFIQVPENSKLPDCSVVFRSGYSNINNESELTILNVDIEYGNVFRNSQREKFRVQYTSKYLNGQNDTASVDFGNLVNPSNFNEHSKSIIRINVIARVSDSRVINSGSKTKLGMTAKFGSLSGTTEVFQVIKRNGNERAIISMNLQEIHETGKDKQLPQQVSPYISRFMSKRTVTLASTNFINITRKKCGNVVKLTEKQNIHNCSVNSLSTLSVHDTVGGSQSNSLISHQPITILFDQLVYMKESIKQPYMENIYFNPLLATRGLHFITIDAQDNTRNANFSVEVYGCSAIWDPLKFDPCSKKFVEKNNENKPLKTMLMTKEFIFYCEVSPLKIRNITNEKHCFMITGPFPITLTDMGHGINEIIMLLKPSNVIVGRNSRNNSTLISENMGKSWIVTNQWKLKNMLSQSSEIINSYETPWFNIQNKSCDDFTISLCNPGGDPWKCLKMIFLTNNIMNIEPSVNPSNLQLLVTRSDAATNTLCPTEVIALSVQLGLPAGTTAITVELFGPTKDTIIYGFVEFIDISYIGVRVSNRDFSIGVRNTTIETDYEYKNTYTAVDLSSITMIDIPNVVENYSLTLRFAVGLWSNNSIVDGMQFICNCKVSDGISVVTSTTTITSRKLCTVFQPELNMLSNFPYIVPGDILLFQAEAYFTFETGNYTFTVYIIGSSSTISNFEVILGNGMNYPEGSEVRQSEDELTLTKQIDVQMKGLKNKNARATYLTKSNRSVKLNAYIQAVTYPSTRAIVGFRFRYSQADVIIRELQIPIIANYRSFINASNPTFNFSGISNPAKVETFAEVFFSLRLPPSSKQIYAVEVGFDNVSLGEFCYSTITEVGKGITNRITGMRLYTEYMTQKLTMLRRMAVINLGVLENPSANNTEYYVNFKIIVRPSIDKAFPTISETQINARVFITGTPQQQQQSIVFSVVDEPILPITANNSPNVNLYKTEPALSEPMDAYNGILFAEISWVEQVIYSPVKILLSIVGSGTALTEITFISIGSNTGIIELPSVYVVPTPYKYDNILVIKYSVKIVGTTKFKVILDVITGGYTATSQVNFAPIAAVSPPQLNSQQKLFQQLFVSYFLVDPDDKY</sequence>
<organism evidence="1 2">
    <name type="scientific">Schistosoma haematobium</name>
    <name type="common">Blood fluke</name>
    <dbReference type="NCBI Taxonomy" id="6185"/>
    <lineage>
        <taxon>Eukaryota</taxon>
        <taxon>Metazoa</taxon>
        <taxon>Spiralia</taxon>
        <taxon>Lophotrochozoa</taxon>
        <taxon>Platyhelminthes</taxon>
        <taxon>Trematoda</taxon>
        <taxon>Digenea</taxon>
        <taxon>Strigeidida</taxon>
        <taxon>Schistosomatoidea</taxon>
        <taxon>Schistosomatidae</taxon>
        <taxon>Schistosoma</taxon>
    </lineage>
</organism>
<reference evidence="1" key="4">
    <citation type="journal article" date="2022" name="PLoS Pathog.">
        <title>Chromosome-level genome of Schistosoma haematobium underpins genome-wide explorations of molecular variation.</title>
        <authorList>
            <person name="Stroehlein A.J."/>
            <person name="Korhonen P.K."/>
            <person name="Lee V.V."/>
            <person name="Ralph S.A."/>
            <person name="Mentink-Kane M."/>
            <person name="You H."/>
            <person name="McManus D.P."/>
            <person name="Tchuente L.T."/>
            <person name="Stothard J.R."/>
            <person name="Kaur P."/>
            <person name="Dudchenko O."/>
            <person name="Aiden E.L."/>
            <person name="Yang B."/>
            <person name="Yang H."/>
            <person name="Emery A.M."/>
            <person name="Webster B.L."/>
            <person name="Brindley P.J."/>
            <person name="Rollinson D."/>
            <person name="Chang B.C.H."/>
            <person name="Gasser R.B."/>
            <person name="Young N.D."/>
        </authorList>
    </citation>
    <scope>NUCLEOTIDE SEQUENCE</scope>
</reference>
<evidence type="ECO:0000313" key="1">
    <source>
        <dbReference type="EMBL" id="KAH9583351.1"/>
    </source>
</evidence>
<dbReference type="RefSeq" id="XP_035585348.2">
    <property type="nucleotide sequence ID" value="XM_035729863.2"/>
</dbReference>
<dbReference type="Proteomes" id="UP000471633">
    <property type="component" value="Unassembled WGS sequence"/>
</dbReference>
<comment type="caution">
    <text evidence="1">The sequence shown here is derived from an EMBL/GenBank/DDBJ whole genome shotgun (WGS) entry which is preliminary data.</text>
</comment>
<dbReference type="KEGG" id="shx:MS3_00007778"/>
<dbReference type="EMBL" id="AMPZ03000005">
    <property type="protein sequence ID" value="KAH9583351.1"/>
    <property type="molecule type" value="Genomic_DNA"/>
</dbReference>
<accession>A0A922LGC5</accession>
<reference evidence="1" key="3">
    <citation type="submission" date="2021-06" db="EMBL/GenBank/DDBJ databases">
        <title>Chromosome-level genome assembly for S. haematobium.</title>
        <authorList>
            <person name="Stroehlein A.J."/>
        </authorList>
    </citation>
    <scope>NUCLEOTIDE SEQUENCE</scope>
</reference>
<protein>
    <submittedName>
        <fullName evidence="1">Uncharacterized protein</fullName>
    </submittedName>
</protein>